<dbReference type="EMBL" id="JAEUBG010003197">
    <property type="protein sequence ID" value="KAH3683242.1"/>
    <property type="molecule type" value="Genomic_DNA"/>
</dbReference>
<evidence type="ECO:0000256" key="3">
    <source>
        <dbReference type="ARBA" id="ARBA00022490"/>
    </source>
</evidence>
<dbReference type="NCBIfam" id="TIGR00500">
    <property type="entry name" value="met_pdase_I"/>
    <property type="match status" value="1"/>
</dbReference>
<comment type="subunit">
    <text evidence="9">Associates with the 60S ribosomal subunit of the 80S translational complex.</text>
</comment>
<evidence type="ECO:0000313" key="14">
    <source>
        <dbReference type="Proteomes" id="UP000774326"/>
    </source>
</evidence>
<evidence type="ECO:0000256" key="10">
    <source>
        <dbReference type="PROSITE-ProRule" id="PRU01357"/>
    </source>
</evidence>
<evidence type="ECO:0000256" key="2">
    <source>
        <dbReference type="ARBA" id="ARBA00022438"/>
    </source>
</evidence>
<dbReference type="GO" id="GO:0005829">
    <property type="term" value="C:cytosol"/>
    <property type="evidence" value="ECO:0007669"/>
    <property type="project" value="TreeGrafter"/>
</dbReference>
<evidence type="ECO:0000256" key="5">
    <source>
        <dbReference type="ARBA" id="ARBA00022723"/>
    </source>
</evidence>
<dbReference type="AlphaFoldDB" id="A0A9P8Q3E1"/>
<protein>
    <recommendedName>
        <fullName evidence="11">Methionine aminopeptidase</fullName>
        <ecNumber evidence="11">3.4.11.18</ecNumber>
    </recommendedName>
</protein>
<dbReference type="GO" id="GO:0006508">
    <property type="term" value="P:proteolysis"/>
    <property type="evidence" value="ECO:0007669"/>
    <property type="project" value="UniProtKB-KW"/>
</dbReference>
<feature type="binding site" evidence="9">
    <location>
        <position position="183"/>
    </location>
    <ligand>
        <name>a protein</name>
        <dbReference type="ChEBI" id="CHEBI:16541"/>
    </ligand>
    <ligandPart>
        <name>N-terminal L-methionine residue</name>
        <dbReference type="ChEBI" id="CHEBI:64731"/>
    </ligandPart>
</feature>
<feature type="binding site" evidence="9">
    <location>
        <position position="307"/>
    </location>
    <ligand>
        <name>Zn(2+)</name>
        <dbReference type="ChEBI" id="CHEBI:29105"/>
        <label>4</label>
        <note>catalytic</note>
    </ligand>
</feature>
<evidence type="ECO:0000256" key="1">
    <source>
        <dbReference type="ARBA" id="ARBA00004496"/>
    </source>
</evidence>
<reference evidence="13" key="1">
    <citation type="journal article" date="2021" name="Open Biol.">
        <title>Shared evolutionary footprints suggest mitochondrial oxidative damage underlies multiple complex I losses in fungi.</title>
        <authorList>
            <person name="Schikora-Tamarit M.A."/>
            <person name="Marcet-Houben M."/>
            <person name="Nosek J."/>
            <person name="Gabaldon T."/>
        </authorList>
    </citation>
    <scope>NUCLEOTIDE SEQUENCE</scope>
    <source>
        <strain evidence="13">CBS2887</strain>
    </source>
</reference>
<feature type="binding site" evidence="9">
    <location>
        <position position="338"/>
    </location>
    <ligand>
        <name>Zn(2+)</name>
        <dbReference type="ChEBI" id="CHEBI:29105"/>
        <label>4</label>
        <note>catalytic</note>
    </ligand>
</feature>
<dbReference type="InterPro" id="IPR000994">
    <property type="entry name" value="Pept_M24"/>
</dbReference>
<feature type="binding site" evidence="9">
    <location>
        <position position="274"/>
    </location>
    <ligand>
        <name>Zn(2+)</name>
        <dbReference type="ChEBI" id="CHEBI:29105"/>
        <label>4</label>
        <note>catalytic</note>
    </ligand>
</feature>
<dbReference type="Gene3D" id="3.90.230.10">
    <property type="entry name" value="Creatinase/methionine aminopeptidase superfamily"/>
    <property type="match status" value="1"/>
</dbReference>
<comment type="cofactor">
    <cofactor evidence="11">
        <name>Co(2+)</name>
        <dbReference type="ChEBI" id="CHEBI:48828"/>
    </cofactor>
    <cofactor evidence="11">
        <name>Zn(2+)</name>
        <dbReference type="ChEBI" id="CHEBI:29105"/>
    </cofactor>
    <cofactor evidence="11">
        <name>Mn(2+)</name>
        <dbReference type="ChEBI" id="CHEBI:29035"/>
    </cofactor>
    <cofactor evidence="11">
        <name>Fe(2+)</name>
        <dbReference type="ChEBI" id="CHEBI:29033"/>
    </cofactor>
    <text evidence="11">Binds 2 divalent metal cations per subunit. Has a high-affinity and a low affinity metal-binding site. The true nature of the physiological cofactor is under debate. The enzyme is active with cobalt, zinc, manganese or divalent iron ions.</text>
</comment>
<organism evidence="13 14">
    <name type="scientific">Wickerhamomyces pijperi</name>
    <name type="common">Yeast</name>
    <name type="synonym">Pichia pijperi</name>
    <dbReference type="NCBI Taxonomy" id="599730"/>
    <lineage>
        <taxon>Eukaryota</taxon>
        <taxon>Fungi</taxon>
        <taxon>Dikarya</taxon>
        <taxon>Ascomycota</taxon>
        <taxon>Saccharomycotina</taxon>
        <taxon>Saccharomycetes</taxon>
        <taxon>Phaffomycetales</taxon>
        <taxon>Wickerhamomycetaceae</taxon>
        <taxon>Wickerhamomyces</taxon>
    </lineage>
</organism>
<evidence type="ECO:0000256" key="11">
    <source>
        <dbReference type="RuleBase" id="RU003653"/>
    </source>
</evidence>
<feature type="binding site" evidence="9">
    <location>
        <position position="281"/>
    </location>
    <ligand>
        <name>a protein</name>
        <dbReference type="ChEBI" id="CHEBI:16541"/>
    </ligand>
    <ligandPart>
        <name>N-terminal L-methionine residue</name>
        <dbReference type="ChEBI" id="CHEBI:64731"/>
    </ligandPart>
</feature>
<dbReference type="EC" id="3.4.11.18" evidence="11"/>
<name>A0A9P8Q3E1_WICPI</name>
<comment type="function">
    <text evidence="9 11">Cotranslationally removes the N-terminal methionine from nascent proteins. The N-terminal methionine is often cleaved when the second residue in the primary sequence is small and uncharged (Met-Ala-, Cys, Gly, Pro, Ser, Thr, or Val).</text>
</comment>
<comment type="similarity">
    <text evidence="9 10">Belongs to the peptidase M24A family. Methionine aminopeptidase type 1 subfamily.</text>
</comment>
<feature type="binding site" evidence="9">
    <location>
        <position position="338"/>
    </location>
    <ligand>
        <name>Zn(2+)</name>
        <dbReference type="ChEBI" id="CHEBI:29105"/>
        <label>3</label>
    </ligand>
</feature>
<comment type="subcellular location">
    <subcellularLocation>
        <location evidence="1 9">Cytoplasm</location>
    </subcellularLocation>
</comment>
<dbReference type="PROSITE" id="PS52013">
    <property type="entry name" value="ZF_C6H2"/>
    <property type="match status" value="1"/>
</dbReference>
<dbReference type="GO" id="GO:0004239">
    <property type="term" value="F:initiator methionyl aminopeptidase activity"/>
    <property type="evidence" value="ECO:0007669"/>
    <property type="project" value="UniProtKB-UniRule"/>
</dbReference>
<feature type="binding site" evidence="9">
    <location>
        <position position="211"/>
    </location>
    <ligand>
        <name>Zn(2+)</name>
        <dbReference type="ChEBI" id="CHEBI:29105"/>
        <label>3</label>
    </ligand>
</feature>
<keyword evidence="2 9" id="KW-0031">Aminopeptidase</keyword>
<comment type="caution">
    <text evidence="13">The sequence shown here is derived from an EMBL/GenBank/DDBJ whole genome shotgun (WGS) entry which is preliminary data.</text>
</comment>
<dbReference type="GO" id="GO:0070006">
    <property type="term" value="F:metalloaminopeptidase activity"/>
    <property type="evidence" value="ECO:0007669"/>
    <property type="project" value="UniProtKB-UniRule"/>
</dbReference>
<comment type="cofactor">
    <cofactor evidence="9">
        <name>Zn(2+)</name>
        <dbReference type="ChEBI" id="CHEBI:29105"/>
    </cofactor>
    <cofactor evidence="9">
        <name>Co(2+)</name>
        <dbReference type="ChEBI" id="CHEBI:48828"/>
    </cofactor>
    <cofactor evidence="9">
        <name>Mn(2+)</name>
        <dbReference type="ChEBI" id="CHEBI:29035"/>
    </cofactor>
    <cofactor evidence="9">
        <name>Fe(2+)</name>
        <dbReference type="ChEBI" id="CHEBI:29033"/>
    </cofactor>
    <text evidence="9">Binds 2 divalent metal cations per subunit. Has a high-affinity and a low affinity metal-binding site. The true nature of the physiological cofactor is under debate. The enzyme is active with zinc, cobalt, manganese or divalent iron ions. Has high activity with zinc; zinc cofactor is transferred into the active site region by the ZNG1 zinc chaperone.</text>
</comment>
<evidence type="ECO:0000256" key="9">
    <source>
        <dbReference type="HAMAP-Rule" id="MF_03174"/>
    </source>
</evidence>
<dbReference type="InterPro" id="IPR002467">
    <property type="entry name" value="Pept_M24A_MAP1"/>
</dbReference>
<accession>A0A9P8Q3E1</accession>
<evidence type="ECO:0000256" key="7">
    <source>
        <dbReference type="ARBA" id="ARBA00022801"/>
    </source>
</evidence>
<dbReference type="OrthoDB" id="3209743at2759"/>
<keyword evidence="14" id="KW-1185">Reference proteome</keyword>
<dbReference type="Pfam" id="PF00557">
    <property type="entry name" value="Peptidase_M24"/>
    <property type="match status" value="1"/>
</dbReference>
<dbReference type="InterPro" id="IPR036005">
    <property type="entry name" value="Creatinase/aminopeptidase-like"/>
</dbReference>
<dbReference type="PANTHER" id="PTHR43330:SF7">
    <property type="entry name" value="METHIONINE AMINOPEPTIDASE 1"/>
    <property type="match status" value="1"/>
</dbReference>
<reference evidence="13" key="2">
    <citation type="submission" date="2021-01" db="EMBL/GenBank/DDBJ databases">
        <authorList>
            <person name="Schikora-Tamarit M.A."/>
        </authorList>
    </citation>
    <scope>NUCLEOTIDE SEQUENCE</scope>
    <source>
        <strain evidence="13">CBS2887</strain>
    </source>
</reference>
<evidence type="ECO:0000313" key="13">
    <source>
        <dbReference type="EMBL" id="KAH3683242.1"/>
    </source>
</evidence>
<dbReference type="FunFam" id="3.90.230.10:FF:000010">
    <property type="entry name" value="Methionine aminopeptidase"/>
    <property type="match status" value="1"/>
</dbReference>
<dbReference type="InterPro" id="IPR001714">
    <property type="entry name" value="Pept_M24_MAP"/>
</dbReference>
<keyword evidence="8" id="KW-0862">Zinc</keyword>
<dbReference type="Pfam" id="PF15801">
    <property type="entry name" value="zf-C6H2"/>
    <property type="match status" value="1"/>
</dbReference>
<dbReference type="SUPFAM" id="SSF55920">
    <property type="entry name" value="Creatinase/aminopeptidase"/>
    <property type="match status" value="1"/>
</dbReference>
<dbReference type="PANTHER" id="PTHR43330">
    <property type="entry name" value="METHIONINE AMINOPEPTIDASE"/>
    <property type="match status" value="1"/>
</dbReference>
<dbReference type="Proteomes" id="UP000774326">
    <property type="component" value="Unassembled WGS sequence"/>
</dbReference>
<sequence>MSHICSAPDCGKETTSVLKCPLCLKQNVESFFCNQTCFKRSWGLHKVHHSKEGVDSYDPSPNFTYSGSLRPAYPLSYTREIPAHITKPDYAANGVPVSEQVSDRTSKIPVNDADEIAKIKLVAQYGREILDAAAAIIKPGVTTDEIDEVVHNETVKRNAYPSPLNYYNFPKSVCTSINEVICHGIPDKRPLKDGDIVNLDISVFHEGFHADLNETYYVGTPSKEAINVVETARECLDLAIAACKPGVAFRSLGDIIEKHAKANGCSVVRSFVGHGIGKLFHCAPQIAHYARNKSPGIMKPGMVFTIEPMINAGAYKDIIWPDNWTAVTADGKLSAQFEHELLITEDGYELLTARKETSPGGAVARK</sequence>
<dbReference type="PROSITE" id="PS00680">
    <property type="entry name" value="MAP_1"/>
    <property type="match status" value="1"/>
</dbReference>
<keyword evidence="5 9" id="KW-0479">Metal-binding</keyword>
<keyword evidence="3 9" id="KW-0963">Cytoplasm</keyword>
<evidence type="ECO:0000259" key="12">
    <source>
        <dbReference type="PROSITE" id="PS52013"/>
    </source>
</evidence>
<feature type="binding site" evidence="9">
    <location>
        <position position="200"/>
    </location>
    <ligand>
        <name>Zn(2+)</name>
        <dbReference type="ChEBI" id="CHEBI:29105"/>
        <label>3</label>
    </ligand>
</feature>
<comment type="catalytic activity">
    <reaction evidence="9 11">
        <text>Release of N-terminal amino acids, preferentially methionine, from peptides and arylamides.</text>
        <dbReference type="EC" id="3.4.11.18"/>
    </reaction>
</comment>
<evidence type="ECO:0000256" key="4">
    <source>
        <dbReference type="ARBA" id="ARBA00022670"/>
    </source>
</evidence>
<dbReference type="PRINTS" id="PR00599">
    <property type="entry name" value="MAPEPTIDASE"/>
</dbReference>
<keyword evidence="6 10" id="KW-0863">Zinc-finger</keyword>
<dbReference type="HAMAP" id="MF_01974">
    <property type="entry name" value="MetAP_1"/>
    <property type="match status" value="1"/>
</dbReference>
<evidence type="ECO:0000256" key="6">
    <source>
        <dbReference type="ARBA" id="ARBA00022771"/>
    </source>
</evidence>
<keyword evidence="7 9" id="KW-0378">Hydrolase</keyword>
<dbReference type="GO" id="GO:0008270">
    <property type="term" value="F:zinc ion binding"/>
    <property type="evidence" value="ECO:0007669"/>
    <property type="project" value="UniProtKB-KW"/>
</dbReference>
<keyword evidence="4 9" id="KW-0645">Protease</keyword>
<feature type="binding site" evidence="9">
    <location>
        <position position="211"/>
    </location>
    <ligand>
        <name>Zn(2+)</name>
        <dbReference type="ChEBI" id="CHEBI:29105"/>
        <label>4</label>
        <note>catalytic</note>
    </ligand>
</feature>
<gene>
    <name evidence="13" type="ORF">WICPIJ_005770</name>
</gene>
<feature type="domain" description="C6H2-type" evidence="12">
    <location>
        <begin position="2"/>
        <end position="56"/>
    </location>
</feature>
<dbReference type="InterPro" id="IPR031615">
    <property type="entry name" value="Zfn-C6H2"/>
</dbReference>
<proteinExistence type="inferred from homology"/>
<evidence type="ECO:0000256" key="8">
    <source>
        <dbReference type="ARBA" id="ARBA00022833"/>
    </source>
</evidence>
<dbReference type="CDD" id="cd01086">
    <property type="entry name" value="MetAP1"/>
    <property type="match status" value="1"/>
</dbReference>